<sequence>MEKYKGKLYLIVFVSSALFLGVGIWNNYRPQIVYASCADIAEKTTNLIQKKDIYKIDTEKTFDEALVDCLSESGYYE</sequence>
<name>A0A0G0I827_9BACT</name>
<keyword evidence="1" id="KW-1133">Transmembrane helix</keyword>
<dbReference type="Proteomes" id="UP000034366">
    <property type="component" value="Unassembled WGS sequence"/>
</dbReference>
<evidence type="ECO:0000313" key="3">
    <source>
        <dbReference type="Proteomes" id="UP000034366"/>
    </source>
</evidence>
<evidence type="ECO:0000313" key="2">
    <source>
        <dbReference type="EMBL" id="KKQ47110.1"/>
    </source>
</evidence>
<proteinExistence type="predicted"/>
<gene>
    <name evidence="2" type="ORF">US67_C0059G0005</name>
</gene>
<organism evidence="2 3">
    <name type="scientific">Candidatus Woesebacteria bacterium GW2011_GWD1_38_10</name>
    <dbReference type="NCBI Taxonomy" id="1618592"/>
    <lineage>
        <taxon>Bacteria</taxon>
        <taxon>Candidatus Woeseibacteriota</taxon>
    </lineage>
</organism>
<dbReference type="EMBL" id="LBTW01000059">
    <property type="protein sequence ID" value="KKQ47110.1"/>
    <property type="molecule type" value="Genomic_DNA"/>
</dbReference>
<protein>
    <submittedName>
        <fullName evidence="2">Uncharacterized protein</fullName>
    </submittedName>
</protein>
<evidence type="ECO:0000256" key="1">
    <source>
        <dbReference type="SAM" id="Phobius"/>
    </source>
</evidence>
<comment type="caution">
    <text evidence="2">The sequence shown here is derived from an EMBL/GenBank/DDBJ whole genome shotgun (WGS) entry which is preliminary data.</text>
</comment>
<feature type="transmembrane region" description="Helical" evidence="1">
    <location>
        <begin position="7"/>
        <end position="28"/>
    </location>
</feature>
<keyword evidence="1" id="KW-0472">Membrane</keyword>
<keyword evidence="1" id="KW-0812">Transmembrane</keyword>
<dbReference type="AlphaFoldDB" id="A0A0G0I827"/>
<reference evidence="2 3" key="1">
    <citation type="journal article" date="2015" name="Nature">
        <title>rRNA introns, odd ribosomes, and small enigmatic genomes across a large radiation of phyla.</title>
        <authorList>
            <person name="Brown C.T."/>
            <person name="Hug L.A."/>
            <person name="Thomas B.C."/>
            <person name="Sharon I."/>
            <person name="Castelle C.J."/>
            <person name="Singh A."/>
            <person name="Wilkins M.J."/>
            <person name="Williams K.H."/>
            <person name="Banfield J.F."/>
        </authorList>
    </citation>
    <scope>NUCLEOTIDE SEQUENCE [LARGE SCALE GENOMIC DNA]</scope>
</reference>
<accession>A0A0G0I827</accession>